<feature type="coiled-coil region" evidence="3">
    <location>
        <begin position="50"/>
        <end position="77"/>
    </location>
</feature>
<evidence type="ECO:0000256" key="3">
    <source>
        <dbReference type="SAM" id="Coils"/>
    </source>
</evidence>
<feature type="compositionally biased region" description="Basic and acidic residues" evidence="4">
    <location>
        <begin position="158"/>
        <end position="177"/>
    </location>
</feature>
<feature type="compositionally biased region" description="Gly residues" evidence="4">
    <location>
        <begin position="121"/>
        <end position="142"/>
    </location>
</feature>
<dbReference type="InterPro" id="IPR036028">
    <property type="entry name" value="SH3-like_dom_sf"/>
</dbReference>
<evidence type="ECO:0000313" key="6">
    <source>
        <dbReference type="EMBL" id="CAH2234077.1"/>
    </source>
</evidence>
<dbReference type="SUPFAM" id="SSF50044">
    <property type="entry name" value="SH3-domain"/>
    <property type="match status" value="1"/>
</dbReference>
<dbReference type="Gene3D" id="2.30.30.40">
    <property type="entry name" value="SH3 Domains"/>
    <property type="match status" value="1"/>
</dbReference>
<organism evidence="6 7">
    <name type="scientific">Pararge aegeria aegeria</name>
    <dbReference type="NCBI Taxonomy" id="348720"/>
    <lineage>
        <taxon>Eukaryota</taxon>
        <taxon>Metazoa</taxon>
        <taxon>Ecdysozoa</taxon>
        <taxon>Arthropoda</taxon>
        <taxon>Hexapoda</taxon>
        <taxon>Insecta</taxon>
        <taxon>Pterygota</taxon>
        <taxon>Neoptera</taxon>
        <taxon>Endopterygota</taxon>
        <taxon>Lepidoptera</taxon>
        <taxon>Glossata</taxon>
        <taxon>Ditrysia</taxon>
        <taxon>Papilionoidea</taxon>
        <taxon>Nymphalidae</taxon>
        <taxon>Satyrinae</taxon>
        <taxon>Satyrini</taxon>
        <taxon>Parargina</taxon>
        <taxon>Pararge</taxon>
    </lineage>
</organism>
<dbReference type="SMART" id="SM00326">
    <property type="entry name" value="SH3"/>
    <property type="match status" value="1"/>
</dbReference>
<feature type="compositionally biased region" description="Polar residues" evidence="4">
    <location>
        <begin position="87"/>
        <end position="101"/>
    </location>
</feature>
<evidence type="ECO:0000313" key="7">
    <source>
        <dbReference type="Proteomes" id="UP000838756"/>
    </source>
</evidence>
<dbReference type="CDD" id="cd11911">
    <property type="entry name" value="SH3_CIP4-like"/>
    <property type="match status" value="1"/>
</dbReference>
<dbReference type="Pfam" id="PF00018">
    <property type="entry name" value="SH3_1"/>
    <property type="match status" value="1"/>
</dbReference>
<dbReference type="FunFam" id="2.30.30.40:FF:000203">
    <property type="entry name" value="Cdc42-interacting protein 4, isoform F"/>
    <property type="match status" value="1"/>
</dbReference>
<keyword evidence="3" id="KW-0175">Coiled coil</keyword>
<evidence type="ECO:0000256" key="4">
    <source>
        <dbReference type="SAM" id="MobiDB-lite"/>
    </source>
</evidence>
<sequence>MSQFRQTEDYVRSIQTDPAYIVFPEVHVKPISSNLKCTKVKYISRQGGQLNECCDKLKKLRTQLRKYEDLLTEANNQVCAPPIHPTARTNGAAPTQATSIGSNSESLSRSASESSVSTGTGCIGTGTGPGVGGGSCTGGRAAGGSPESGLGGELAAAHTDHTNGDHDENDHDHDPDHDFYGDYYYEADLQPLGYCKALYAFEANGTGSTMRMECGEQLLVLETDAGDGWTRVRRSNTSEEGFVPTTYIVTTLYADAHH</sequence>
<reference evidence="6" key="1">
    <citation type="submission" date="2022-03" db="EMBL/GenBank/DDBJ databases">
        <authorList>
            <person name="Lindestad O."/>
        </authorList>
    </citation>
    <scope>NUCLEOTIDE SEQUENCE</scope>
</reference>
<dbReference type="OrthoDB" id="8783038at2759"/>
<proteinExistence type="predicted"/>
<feature type="domain" description="SH3" evidence="5">
    <location>
        <begin position="190"/>
        <end position="253"/>
    </location>
</feature>
<name>A0A8S4RFG1_9NEOP</name>
<evidence type="ECO:0000256" key="1">
    <source>
        <dbReference type="ARBA" id="ARBA00022443"/>
    </source>
</evidence>
<dbReference type="PANTHER" id="PTHR15735">
    <property type="entry name" value="FCH AND DOUBLE SH3 DOMAINS PROTEIN"/>
    <property type="match status" value="1"/>
</dbReference>
<evidence type="ECO:0000256" key="2">
    <source>
        <dbReference type="PROSITE-ProRule" id="PRU00192"/>
    </source>
</evidence>
<keyword evidence="1 2" id="KW-0728">SH3 domain</keyword>
<dbReference type="AlphaFoldDB" id="A0A8S4RFG1"/>
<dbReference type="PROSITE" id="PS50002">
    <property type="entry name" value="SH3"/>
    <property type="match status" value="1"/>
</dbReference>
<protein>
    <submittedName>
        <fullName evidence="6">Jg7718 protein</fullName>
    </submittedName>
</protein>
<dbReference type="PANTHER" id="PTHR15735:SF12">
    <property type="entry name" value="CDC42-INTERACTING PROTEIN 4, ISOFORM B"/>
    <property type="match status" value="1"/>
</dbReference>
<keyword evidence="7" id="KW-1185">Reference proteome</keyword>
<feature type="compositionally biased region" description="Low complexity" evidence="4">
    <location>
        <begin position="102"/>
        <end position="120"/>
    </location>
</feature>
<gene>
    <name evidence="6" type="primary">jg7718</name>
    <name evidence="6" type="ORF">PAEG_LOCUS11974</name>
</gene>
<dbReference type="Proteomes" id="UP000838756">
    <property type="component" value="Unassembled WGS sequence"/>
</dbReference>
<dbReference type="EMBL" id="CAKXAJ010025026">
    <property type="protein sequence ID" value="CAH2234077.1"/>
    <property type="molecule type" value="Genomic_DNA"/>
</dbReference>
<accession>A0A8S4RFG1</accession>
<dbReference type="InterPro" id="IPR001452">
    <property type="entry name" value="SH3_domain"/>
</dbReference>
<evidence type="ECO:0000259" key="5">
    <source>
        <dbReference type="PROSITE" id="PS50002"/>
    </source>
</evidence>
<comment type="caution">
    <text evidence="6">The sequence shown here is derived from an EMBL/GenBank/DDBJ whole genome shotgun (WGS) entry which is preliminary data.</text>
</comment>
<feature type="region of interest" description="Disordered" evidence="4">
    <location>
        <begin position="80"/>
        <end position="177"/>
    </location>
</feature>